<dbReference type="Gene3D" id="3.30.465.10">
    <property type="match status" value="1"/>
</dbReference>
<dbReference type="FunFam" id="3.30.465.10:FF:000014">
    <property type="entry name" value="D-lactate dehydrogenase (Cytochrome), putative"/>
    <property type="match status" value="1"/>
</dbReference>
<dbReference type="AlphaFoldDB" id="A0A167CFM7"/>
<dbReference type="Gene3D" id="3.30.70.2740">
    <property type="match status" value="1"/>
</dbReference>
<comment type="catalytic activity">
    <reaction evidence="10">
        <text>(R)-lactate + 2 Fe(III)-[cytochrome c] = 2 Fe(II)-[cytochrome c] + pyruvate + 2 H(+)</text>
        <dbReference type="Rhea" id="RHEA:13521"/>
        <dbReference type="Rhea" id="RHEA-COMP:10350"/>
        <dbReference type="Rhea" id="RHEA-COMP:14399"/>
        <dbReference type="ChEBI" id="CHEBI:15361"/>
        <dbReference type="ChEBI" id="CHEBI:15378"/>
        <dbReference type="ChEBI" id="CHEBI:16004"/>
        <dbReference type="ChEBI" id="CHEBI:29033"/>
        <dbReference type="ChEBI" id="CHEBI:29034"/>
        <dbReference type="EC" id="1.1.2.4"/>
    </reaction>
</comment>
<dbReference type="GO" id="GO:0005739">
    <property type="term" value="C:mitochondrion"/>
    <property type="evidence" value="ECO:0007669"/>
    <property type="project" value="UniProtKB-SubCell"/>
</dbReference>
<reference evidence="14 15" key="1">
    <citation type="submission" date="2016-02" db="EMBL/GenBank/DDBJ databases">
        <title>Complete genome sequence and transcriptome regulation of the pentose utilising yeast Sugiyamaella lignohabitans.</title>
        <authorList>
            <person name="Bellasio M."/>
            <person name="Peymann A."/>
            <person name="Valli M."/>
            <person name="Sipitzky M."/>
            <person name="Graf A."/>
            <person name="Sauer M."/>
            <person name="Marx H."/>
            <person name="Mattanovich D."/>
        </authorList>
    </citation>
    <scope>NUCLEOTIDE SEQUENCE [LARGE SCALE GENOMIC DNA]</scope>
    <source>
        <strain evidence="14 15">CBS 10342</strain>
    </source>
</reference>
<evidence type="ECO:0000256" key="9">
    <source>
        <dbReference type="ARBA" id="ARBA00038897"/>
    </source>
</evidence>
<dbReference type="InterPro" id="IPR004113">
    <property type="entry name" value="FAD-bd_oxidored_4_C"/>
</dbReference>
<keyword evidence="5" id="KW-0274">FAD</keyword>
<evidence type="ECO:0000256" key="7">
    <source>
        <dbReference type="ARBA" id="ARBA00023002"/>
    </source>
</evidence>
<dbReference type="InterPro" id="IPR016171">
    <property type="entry name" value="Vanillyl_alc_oxidase_C-sub2"/>
</dbReference>
<evidence type="ECO:0000313" key="14">
    <source>
        <dbReference type="EMBL" id="ANB11625.1"/>
    </source>
</evidence>
<dbReference type="SUPFAM" id="SSF55103">
    <property type="entry name" value="FAD-linked oxidases, C-terminal domain"/>
    <property type="match status" value="1"/>
</dbReference>
<dbReference type="EMBL" id="CP014500">
    <property type="protein sequence ID" value="ANB11625.1"/>
    <property type="molecule type" value="Genomic_DNA"/>
</dbReference>
<comment type="cofactor">
    <cofactor evidence="1">
        <name>FAD</name>
        <dbReference type="ChEBI" id="CHEBI:57692"/>
    </cofactor>
</comment>
<dbReference type="Gene3D" id="1.10.45.10">
    <property type="entry name" value="Vanillyl-alcohol Oxidase, Chain A, domain 4"/>
    <property type="match status" value="1"/>
</dbReference>
<comment type="similarity">
    <text evidence="3">Belongs to the FAD-binding oxidoreductase/transferase type 4 family.</text>
</comment>
<dbReference type="Pfam" id="PF02913">
    <property type="entry name" value="FAD-oxidase_C"/>
    <property type="match status" value="1"/>
</dbReference>
<dbReference type="GO" id="GO:0004458">
    <property type="term" value="F:D-lactate dehydrogenase (cytochrome) activity"/>
    <property type="evidence" value="ECO:0007669"/>
    <property type="project" value="UniProtKB-EC"/>
</dbReference>
<dbReference type="OrthoDB" id="7786253at2759"/>
<feature type="region of interest" description="Disordered" evidence="12">
    <location>
        <begin position="32"/>
        <end position="71"/>
    </location>
</feature>
<dbReference type="InterPro" id="IPR016166">
    <property type="entry name" value="FAD-bd_PCMH"/>
</dbReference>
<accession>A0A167CFM7</accession>
<keyword evidence="15" id="KW-1185">Reference proteome</keyword>
<comment type="subcellular location">
    <subcellularLocation>
        <location evidence="2">Mitochondrion</location>
    </subcellularLocation>
</comment>
<protein>
    <recommendedName>
        <fullName evidence="9">D-lactate dehydrogenase (cytochrome)</fullName>
        <ecNumber evidence="9">1.1.2.4</ecNumber>
    </recommendedName>
    <alternativeName>
        <fullName evidence="11">D-lactate ferricytochrome C oxidoreductase</fullName>
    </alternativeName>
</protein>
<evidence type="ECO:0000259" key="13">
    <source>
        <dbReference type="PROSITE" id="PS51387"/>
    </source>
</evidence>
<evidence type="ECO:0000256" key="1">
    <source>
        <dbReference type="ARBA" id="ARBA00001974"/>
    </source>
</evidence>
<evidence type="ECO:0000256" key="10">
    <source>
        <dbReference type="ARBA" id="ARBA00051436"/>
    </source>
</evidence>
<dbReference type="GO" id="GO:0008720">
    <property type="term" value="F:D-lactate dehydrogenase (NAD+) activity"/>
    <property type="evidence" value="ECO:0007669"/>
    <property type="project" value="TreeGrafter"/>
</dbReference>
<dbReference type="InterPro" id="IPR016164">
    <property type="entry name" value="FAD-linked_Oxase-like_C"/>
</dbReference>
<dbReference type="Pfam" id="PF01565">
    <property type="entry name" value="FAD_binding_4"/>
    <property type="match status" value="1"/>
</dbReference>
<dbReference type="FunFam" id="3.30.70.2740:FF:000001">
    <property type="entry name" value="D-lactate dehydrogenase mitochondrial"/>
    <property type="match status" value="1"/>
</dbReference>
<proteinExistence type="inferred from homology"/>
<dbReference type="FunFam" id="1.10.45.10:FF:000001">
    <property type="entry name" value="D-lactate dehydrogenase mitochondrial"/>
    <property type="match status" value="1"/>
</dbReference>
<dbReference type="KEGG" id="slb:AWJ20_4446"/>
<dbReference type="GO" id="GO:1903457">
    <property type="term" value="P:lactate catabolic process"/>
    <property type="evidence" value="ECO:0007669"/>
    <property type="project" value="TreeGrafter"/>
</dbReference>
<organism evidence="14 15">
    <name type="scientific">Sugiyamaella lignohabitans</name>
    <dbReference type="NCBI Taxonomy" id="796027"/>
    <lineage>
        <taxon>Eukaryota</taxon>
        <taxon>Fungi</taxon>
        <taxon>Dikarya</taxon>
        <taxon>Ascomycota</taxon>
        <taxon>Saccharomycotina</taxon>
        <taxon>Dipodascomycetes</taxon>
        <taxon>Dipodascales</taxon>
        <taxon>Trichomonascaceae</taxon>
        <taxon>Sugiyamaella</taxon>
    </lineage>
</organism>
<evidence type="ECO:0000256" key="12">
    <source>
        <dbReference type="SAM" id="MobiDB-lite"/>
    </source>
</evidence>
<keyword evidence="8" id="KW-0496">Mitochondrion</keyword>
<evidence type="ECO:0000256" key="5">
    <source>
        <dbReference type="ARBA" id="ARBA00022827"/>
    </source>
</evidence>
<dbReference type="InterPro" id="IPR036318">
    <property type="entry name" value="FAD-bd_PCMH-like_sf"/>
</dbReference>
<feature type="domain" description="FAD-binding PCMH-type" evidence="13">
    <location>
        <begin position="159"/>
        <end position="338"/>
    </location>
</feature>
<dbReference type="PANTHER" id="PTHR11748">
    <property type="entry name" value="D-LACTATE DEHYDROGENASE"/>
    <property type="match status" value="1"/>
</dbReference>
<dbReference type="GO" id="GO:0071949">
    <property type="term" value="F:FAD binding"/>
    <property type="evidence" value="ECO:0007669"/>
    <property type="project" value="InterPro"/>
</dbReference>
<keyword evidence="6" id="KW-0809">Transit peptide</keyword>
<dbReference type="PROSITE" id="PS51387">
    <property type="entry name" value="FAD_PCMH"/>
    <property type="match status" value="1"/>
</dbReference>
<dbReference type="GeneID" id="30036579"/>
<feature type="compositionally biased region" description="Low complexity" evidence="12">
    <location>
        <begin position="36"/>
        <end position="71"/>
    </location>
</feature>
<evidence type="ECO:0000256" key="4">
    <source>
        <dbReference type="ARBA" id="ARBA00022630"/>
    </source>
</evidence>
<evidence type="ECO:0000256" key="6">
    <source>
        <dbReference type="ARBA" id="ARBA00022946"/>
    </source>
</evidence>
<dbReference type="RefSeq" id="XP_018734102.1">
    <property type="nucleotide sequence ID" value="XM_018881516.1"/>
</dbReference>
<keyword evidence="4" id="KW-0285">Flavoprotein</keyword>
<dbReference type="InterPro" id="IPR016169">
    <property type="entry name" value="FAD-bd_PCMH_sub2"/>
</dbReference>
<sequence>MRGVNLRIALRSSGRQLSGSTRSFSRFPVLHQQVNGGEPSPRSSSASNSAADNGSNINSSGSGSGENNSKTGGNSNVWAYLGVTAIAGTVSFLTAKTVYQTEKRGASIEKNWEDAKYGGKAEFLEALPQLEAIVGKDGVSTDQEDLKAHGYSDWSTYNIDTNPIAIVYPKSTEEVSEIAKICHKYKLPMIGFSGGSSLEGHFSASFGGVCIDFMNMNKILSIRPEDMDVTVQPAVGWMALNEHLEKLGHNLFFAVDPGPTAKIGGMIATSCSGTNCVKYGPMRDHVVNLTVVLADGTIIKTKRRPRKSSAGYNLNHLFCGSEGTLGLITEATLKLHTVPENTSVAVATFPTVRDATEAACEIVRAGIPVQCVEFMDGLQMACVNKAGYTSRKWEEKPTLMFKFAGTQAYIKEQIQQSNVITKRNSGHSFEFASDKEEQHQLWSARKEAFWSILALGPPNSKAYTTDVAVPMSKLADLVKNTDDDLAASGIFGACLGHVGDGNFHATIAYEAKDYDKVKKIADNLVRKGLELEGTCTGEHGVGAGKVKSLVLELGPEPVQLMRTIKLALDPFELLNPGKIFTKESLQGNILEES</sequence>
<evidence type="ECO:0000256" key="11">
    <source>
        <dbReference type="ARBA" id="ARBA00083446"/>
    </source>
</evidence>
<dbReference type="Proteomes" id="UP000189580">
    <property type="component" value="Chromosome c"/>
</dbReference>
<name>A0A167CFM7_9ASCO</name>
<dbReference type="InterPro" id="IPR006094">
    <property type="entry name" value="Oxid_FAD_bind_N"/>
</dbReference>
<evidence type="ECO:0000256" key="3">
    <source>
        <dbReference type="ARBA" id="ARBA00008000"/>
    </source>
</evidence>
<dbReference type="PANTHER" id="PTHR11748:SF111">
    <property type="entry name" value="D-LACTATE DEHYDROGENASE, MITOCHONDRIAL-RELATED"/>
    <property type="match status" value="1"/>
</dbReference>
<keyword evidence="7" id="KW-0560">Oxidoreductase</keyword>
<dbReference type="SUPFAM" id="SSF56176">
    <property type="entry name" value="FAD-binding/transporter-associated domain-like"/>
    <property type="match status" value="1"/>
</dbReference>
<evidence type="ECO:0000256" key="2">
    <source>
        <dbReference type="ARBA" id="ARBA00004173"/>
    </source>
</evidence>
<evidence type="ECO:0000313" key="15">
    <source>
        <dbReference type="Proteomes" id="UP000189580"/>
    </source>
</evidence>
<evidence type="ECO:0000256" key="8">
    <source>
        <dbReference type="ARBA" id="ARBA00023128"/>
    </source>
</evidence>
<gene>
    <name evidence="14" type="primary">DLD1</name>
    <name evidence="14" type="ORF">AWJ20_4446</name>
</gene>
<dbReference type="EC" id="1.1.2.4" evidence="9"/>